<proteinExistence type="predicted"/>
<accession>A0ABV0FD80</accession>
<comment type="caution">
    <text evidence="1">The sequence shown here is derived from an EMBL/GenBank/DDBJ whole genome shotgun (WGS) entry which is preliminary data.</text>
</comment>
<reference evidence="1 2" key="1">
    <citation type="submission" date="2024-05" db="EMBL/GenBank/DDBJ databases">
        <authorList>
            <person name="De Oliveira J.P."/>
            <person name="Noriler S.A."/>
            <person name="De Oliveira A.G."/>
            <person name="Sipoli D.S."/>
        </authorList>
    </citation>
    <scope>NUCLEOTIDE SEQUENCE [LARGE SCALE GENOMIC DNA]</scope>
    <source>
        <strain evidence="1 2">LABIM189</strain>
    </source>
</reference>
<keyword evidence="2" id="KW-1185">Reference proteome</keyword>
<sequence length="227" mass="25895">MVEIRLYSSGFSTKINHVLDCLGQPAIQHGRLKAIEALTQEKESTINNWLFSGKLPRVSKRLAISDAIGVSYDYLFDDEVAIDCIAKPEIFWDGRLYWVPFIEAERVFELGGRKIVRVERRLPIMFPGFDERVSRYGKRIYLTTLAEGGFGAHVEAGACVVYSENLILEHFGLVLHRHADSGEISARRVVLQDGRTCLEYMEKNGELICRPLREDDQLLSILLTYSR</sequence>
<name>A0ABV0FD80_9NEIS</name>
<dbReference type="EMBL" id="JBDOJC010000001">
    <property type="protein sequence ID" value="MEO2218026.1"/>
    <property type="molecule type" value="Genomic_DNA"/>
</dbReference>
<evidence type="ECO:0008006" key="3">
    <source>
        <dbReference type="Google" id="ProtNLM"/>
    </source>
</evidence>
<gene>
    <name evidence="1" type="ORF">ABGV49_13260</name>
</gene>
<dbReference type="Proteomes" id="UP001455709">
    <property type="component" value="Unassembled WGS sequence"/>
</dbReference>
<organism evidence="1 2">
    <name type="scientific">Chromobacterium vaccinii</name>
    <dbReference type="NCBI Taxonomy" id="1108595"/>
    <lineage>
        <taxon>Bacteria</taxon>
        <taxon>Pseudomonadati</taxon>
        <taxon>Pseudomonadota</taxon>
        <taxon>Betaproteobacteria</taxon>
        <taxon>Neisseriales</taxon>
        <taxon>Chromobacteriaceae</taxon>
        <taxon>Chromobacterium</taxon>
    </lineage>
</organism>
<protein>
    <recommendedName>
        <fullName evidence="3">XRE family transcriptional regulator</fullName>
    </recommendedName>
</protein>
<evidence type="ECO:0000313" key="1">
    <source>
        <dbReference type="EMBL" id="MEO2218026.1"/>
    </source>
</evidence>
<dbReference type="RefSeq" id="WP_347371028.1">
    <property type="nucleotide sequence ID" value="NZ_JBDOJC010000001.1"/>
</dbReference>
<evidence type="ECO:0000313" key="2">
    <source>
        <dbReference type="Proteomes" id="UP001455709"/>
    </source>
</evidence>